<reference evidence="1" key="1">
    <citation type="journal article" date="2023" name="Mol. Biol. Evol.">
        <title>Third-Generation Sequencing Reveals the Adaptive Role of the Epigenome in Three Deep-Sea Polychaetes.</title>
        <authorList>
            <person name="Perez M."/>
            <person name="Aroh O."/>
            <person name="Sun Y."/>
            <person name="Lan Y."/>
            <person name="Juniper S.K."/>
            <person name="Young C.R."/>
            <person name="Angers B."/>
            <person name="Qian P.Y."/>
        </authorList>
    </citation>
    <scope>NUCLEOTIDE SEQUENCE</scope>
    <source>
        <strain evidence="1">R07B-5</strain>
    </source>
</reference>
<name>A0AAD9NGS5_RIDPI</name>
<dbReference type="AlphaFoldDB" id="A0AAD9NGS5"/>
<proteinExistence type="predicted"/>
<evidence type="ECO:0000313" key="1">
    <source>
        <dbReference type="EMBL" id="KAK2166584.1"/>
    </source>
</evidence>
<dbReference type="Proteomes" id="UP001209878">
    <property type="component" value="Unassembled WGS sequence"/>
</dbReference>
<organism evidence="1 2">
    <name type="scientific">Ridgeia piscesae</name>
    <name type="common">Tubeworm</name>
    <dbReference type="NCBI Taxonomy" id="27915"/>
    <lineage>
        <taxon>Eukaryota</taxon>
        <taxon>Metazoa</taxon>
        <taxon>Spiralia</taxon>
        <taxon>Lophotrochozoa</taxon>
        <taxon>Annelida</taxon>
        <taxon>Polychaeta</taxon>
        <taxon>Sedentaria</taxon>
        <taxon>Canalipalpata</taxon>
        <taxon>Sabellida</taxon>
        <taxon>Siboglinidae</taxon>
        <taxon>Ridgeia</taxon>
    </lineage>
</organism>
<comment type="caution">
    <text evidence="1">The sequence shown here is derived from an EMBL/GenBank/DDBJ whole genome shotgun (WGS) entry which is preliminary data.</text>
</comment>
<dbReference type="EMBL" id="JAODUO010001312">
    <property type="protein sequence ID" value="KAK2166584.1"/>
    <property type="molecule type" value="Genomic_DNA"/>
</dbReference>
<keyword evidence="2" id="KW-1185">Reference proteome</keyword>
<accession>A0AAD9NGS5</accession>
<evidence type="ECO:0000313" key="2">
    <source>
        <dbReference type="Proteomes" id="UP001209878"/>
    </source>
</evidence>
<sequence length="17" mass="1910">MIIHAINSAGWPTMQHC</sequence>
<protein>
    <submittedName>
        <fullName evidence="1">Uncharacterized protein</fullName>
    </submittedName>
</protein>
<gene>
    <name evidence="1" type="ORF">NP493_1304g00075</name>
</gene>